<dbReference type="OrthoDB" id="7206814at2"/>
<evidence type="ECO:0000313" key="2">
    <source>
        <dbReference type="EMBL" id="GGB50998.1"/>
    </source>
</evidence>
<organism evidence="2 3">
    <name type="scientific">Roseibium aquae</name>
    <dbReference type="NCBI Taxonomy" id="1323746"/>
    <lineage>
        <taxon>Bacteria</taxon>
        <taxon>Pseudomonadati</taxon>
        <taxon>Pseudomonadota</taxon>
        <taxon>Alphaproteobacteria</taxon>
        <taxon>Hyphomicrobiales</taxon>
        <taxon>Stappiaceae</taxon>
        <taxon>Roseibium</taxon>
    </lineage>
</organism>
<dbReference type="EMBL" id="BMFA01000006">
    <property type="protein sequence ID" value="GGB50998.1"/>
    <property type="molecule type" value="Genomic_DNA"/>
</dbReference>
<dbReference type="Pfam" id="PF11836">
    <property type="entry name" value="Phage_TAC_11"/>
    <property type="match status" value="1"/>
</dbReference>
<keyword evidence="3" id="KW-1185">Reference proteome</keyword>
<accession>A0A916X0X1</accession>
<evidence type="ECO:0000313" key="3">
    <source>
        <dbReference type="Proteomes" id="UP000605148"/>
    </source>
</evidence>
<dbReference type="AlphaFoldDB" id="A0A916X0X1"/>
<dbReference type="InterPro" id="IPR021791">
    <property type="entry name" value="Phage_TAC_11"/>
</dbReference>
<feature type="region of interest" description="Disordered" evidence="1">
    <location>
        <begin position="102"/>
        <end position="146"/>
    </location>
</feature>
<proteinExistence type="predicted"/>
<comment type="caution">
    <text evidence="2">The sequence shown here is derived from an EMBL/GenBank/DDBJ whole genome shotgun (WGS) entry which is preliminary data.</text>
</comment>
<evidence type="ECO:0008006" key="4">
    <source>
        <dbReference type="Google" id="ProtNLM"/>
    </source>
</evidence>
<name>A0A916X0X1_9HYPH</name>
<dbReference type="Proteomes" id="UP000605148">
    <property type="component" value="Unassembled WGS sequence"/>
</dbReference>
<evidence type="ECO:0000256" key="1">
    <source>
        <dbReference type="SAM" id="MobiDB-lite"/>
    </source>
</evidence>
<protein>
    <recommendedName>
        <fullName evidence="4">Tail tube GTA-gp10-like protein</fullName>
    </recommendedName>
</protein>
<reference evidence="2" key="1">
    <citation type="journal article" date="2014" name="Int. J. Syst. Evol. Microbiol.">
        <title>Complete genome sequence of Corynebacterium casei LMG S-19264T (=DSM 44701T), isolated from a smear-ripened cheese.</title>
        <authorList>
            <consortium name="US DOE Joint Genome Institute (JGI-PGF)"/>
            <person name="Walter F."/>
            <person name="Albersmeier A."/>
            <person name="Kalinowski J."/>
            <person name="Ruckert C."/>
        </authorList>
    </citation>
    <scope>NUCLEOTIDE SEQUENCE</scope>
    <source>
        <strain evidence="2">CGMCC 1.12426</strain>
    </source>
</reference>
<dbReference type="RefSeq" id="WP_150496154.1">
    <property type="nucleotide sequence ID" value="NZ_BMFA01000006.1"/>
</dbReference>
<reference evidence="2" key="2">
    <citation type="submission" date="2020-09" db="EMBL/GenBank/DDBJ databases">
        <authorList>
            <person name="Sun Q."/>
            <person name="Zhou Y."/>
        </authorList>
    </citation>
    <scope>NUCLEOTIDE SEQUENCE</scope>
    <source>
        <strain evidence="2">CGMCC 1.12426</strain>
    </source>
</reference>
<sequence>MVNRLRGEIEAVLDGRRWTLVLTLGALAELEQAFACSDLPGLLERFSKGRLSSRDMIRILGAGLRGAGHEVSDEQVASMRTPAGAAGFAAITADLLRVTFGDRGDDEADGGSGSNEPRSAAGEAAESGPFPATGRPPFPGGASCTG</sequence>
<gene>
    <name evidence="2" type="ORF">GCM10011316_23830</name>
</gene>